<feature type="domain" description="Tyrosine-protein kinase G-rich" evidence="6">
    <location>
        <begin position="435"/>
        <end position="506"/>
    </location>
</feature>
<feature type="domain" description="CobQ/CobB/MinD/ParA nucleotide binding" evidence="5">
    <location>
        <begin position="580"/>
        <end position="760"/>
    </location>
</feature>
<evidence type="ECO:0000313" key="8">
    <source>
        <dbReference type="Proteomes" id="UP001250932"/>
    </source>
</evidence>
<dbReference type="Pfam" id="PF01656">
    <property type="entry name" value="CbiA"/>
    <property type="match status" value="1"/>
</dbReference>
<dbReference type="InterPro" id="IPR050445">
    <property type="entry name" value="Bact_polysacc_biosynth/exp"/>
</dbReference>
<keyword evidence="4" id="KW-0472">Membrane</keyword>
<dbReference type="GO" id="GO:0004715">
    <property type="term" value="F:non-membrane spanning protein tyrosine kinase activity"/>
    <property type="evidence" value="ECO:0007669"/>
    <property type="project" value="UniProtKB-EC"/>
</dbReference>
<evidence type="ECO:0000256" key="3">
    <source>
        <dbReference type="SAM" id="Coils"/>
    </source>
</evidence>
<dbReference type="InterPro" id="IPR032807">
    <property type="entry name" value="GNVR"/>
</dbReference>
<dbReference type="Gene3D" id="3.40.50.300">
    <property type="entry name" value="P-loop containing nucleotide triphosphate hydrolases"/>
    <property type="match status" value="1"/>
</dbReference>
<organism evidence="7 8">
    <name type="scientific">Candidatus Nitronereus thalassa</name>
    <dbReference type="NCBI Taxonomy" id="3020898"/>
    <lineage>
        <taxon>Bacteria</taxon>
        <taxon>Pseudomonadati</taxon>
        <taxon>Nitrospirota</taxon>
        <taxon>Nitrospiria</taxon>
        <taxon>Nitrospirales</taxon>
        <taxon>Nitrospiraceae</taxon>
        <taxon>Candidatus Nitronereus</taxon>
    </lineage>
</organism>
<keyword evidence="7" id="KW-0808">Transferase</keyword>
<dbReference type="EC" id="2.7.10.2" evidence="7"/>
<comment type="caution">
    <text evidence="7">The sequence shown here is derived from an EMBL/GenBank/DDBJ whole genome shotgun (WGS) entry which is preliminary data.</text>
</comment>
<dbReference type="NCBIfam" id="TIGR01007">
    <property type="entry name" value="eps_fam"/>
    <property type="match status" value="1"/>
</dbReference>
<dbReference type="EMBL" id="JAQOUE010000001">
    <property type="protein sequence ID" value="MDT7041582.1"/>
    <property type="molecule type" value="Genomic_DNA"/>
</dbReference>
<evidence type="ECO:0000256" key="1">
    <source>
        <dbReference type="ARBA" id="ARBA00022741"/>
    </source>
</evidence>
<dbReference type="PANTHER" id="PTHR32309">
    <property type="entry name" value="TYROSINE-PROTEIN KINASE"/>
    <property type="match status" value="1"/>
</dbReference>
<dbReference type="CDD" id="cd05387">
    <property type="entry name" value="BY-kinase"/>
    <property type="match status" value="1"/>
</dbReference>
<dbReference type="InterPro" id="IPR027417">
    <property type="entry name" value="P-loop_NTPase"/>
</dbReference>
<dbReference type="PANTHER" id="PTHR32309:SF13">
    <property type="entry name" value="FERRIC ENTEROBACTIN TRANSPORT PROTEIN FEPE"/>
    <property type="match status" value="1"/>
</dbReference>
<dbReference type="Proteomes" id="UP001250932">
    <property type="component" value="Unassembled WGS sequence"/>
</dbReference>
<keyword evidence="3" id="KW-0175">Coiled coil</keyword>
<feature type="transmembrane region" description="Helical" evidence="4">
    <location>
        <begin position="32"/>
        <end position="51"/>
    </location>
</feature>
<dbReference type="InterPro" id="IPR002586">
    <property type="entry name" value="CobQ/CobB/MinD/ParA_Nub-bd_dom"/>
</dbReference>
<feature type="coiled-coil region" evidence="3">
    <location>
        <begin position="251"/>
        <end position="315"/>
    </location>
</feature>
<evidence type="ECO:0000256" key="4">
    <source>
        <dbReference type="SAM" id="Phobius"/>
    </source>
</evidence>
<dbReference type="InterPro" id="IPR005702">
    <property type="entry name" value="Wzc-like_C"/>
</dbReference>
<evidence type="ECO:0000259" key="6">
    <source>
        <dbReference type="Pfam" id="PF13807"/>
    </source>
</evidence>
<protein>
    <submittedName>
        <fullName evidence="7">Polysaccharide biosynthesis tyrosine autokinase</fullName>
        <ecNumber evidence="7">2.7.10.2</ecNumber>
    </submittedName>
</protein>
<name>A0ABU3K5A1_9BACT</name>
<accession>A0ABU3K5A1</accession>
<keyword evidence="8" id="KW-1185">Reference proteome</keyword>
<evidence type="ECO:0000313" key="7">
    <source>
        <dbReference type="EMBL" id="MDT7041582.1"/>
    </source>
</evidence>
<gene>
    <name evidence="7" type="ORF">PPG34_04420</name>
</gene>
<proteinExistence type="predicted"/>
<dbReference type="Pfam" id="PF13807">
    <property type="entry name" value="GNVR"/>
    <property type="match status" value="1"/>
</dbReference>
<dbReference type="RefSeq" id="WP_313831931.1">
    <property type="nucleotide sequence ID" value="NZ_JAQOUE010000001.1"/>
</dbReference>
<evidence type="ECO:0000259" key="5">
    <source>
        <dbReference type="Pfam" id="PF01656"/>
    </source>
</evidence>
<keyword evidence="4" id="KW-0812">Transmembrane</keyword>
<keyword evidence="2" id="KW-0067">ATP-binding</keyword>
<dbReference type="SUPFAM" id="SSF52540">
    <property type="entry name" value="P-loop containing nucleoside triphosphate hydrolases"/>
    <property type="match status" value="1"/>
</dbReference>
<keyword evidence="4" id="KW-1133">Transmembrane helix</keyword>
<evidence type="ECO:0000256" key="2">
    <source>
        <dbReference type="ARBA" id="ARBA00022840"/>
    </source>
</evidence>
<keyword evidence="1" id="KW-0547">Nucleotide-binding</keyword>
<reference evidence="7 8" key="1">
    <citation type="journal article" date="2023" name="ISME J.">
        <title>Cultivation and genomic characterization of novel and ubiquitous marine nitrite-oxidizing bacteria from the Nitrospirales.</title>
        <authorList>
            <person name="Mueller A.J."/>
            <person name="Daebeler A."/>
            <person name="Herbold C.W."/>
            <person name="Kirkegaard R.H."/>
            <person name="Daims H."/>
        </authorList>
    </citation>
    <scope>NUCLEOTIDE SEQUENCE [LARGE SCALE GENOMIC DNA]</scope>
    <source>
        <strain evidence="7 8">EB</strain>
    </source>
</reference>
<sequence length="786" mass="88226">MTQFSDFESQAVEADESAKLMEYVTACLQRKWLIGSLVFVCGGVAAFWSYTQIPIYQAKAKLVIEAQDPKVMETHLPDDSKISQGAEQIETHVKLMTSYPVVEEAVRQLDLSQEAEYQPRPSRLKMLIKKIEIPWLQETLSWGVSTVKDVKQKVVKAIKSIFSWGSKKKGLPELEENFPDKKDASLVLDFRSHVSVNPVHGSKIVEVVVDSEKPEFAARAANTLSAVYIERTLKKKSEFSEFASDWFSSHLDDLRQKLEKAEQALYAYRAEHGLVNLSNQQTIAAQRLDEQNLELIRAEKERTEAQTRYKRIESIRAKVQSQASGQKIDRSELDSLTEVLNSDVIRSLRSREIESLVELANMSEKYGPLHPKMIQAKSKLNELRVRMAEELDKVYGSVKSNYQLALARENAVRRNVLRQKAEKVALDKYSVQASLLEREVNSNRQLYDLFLQQMSRTDLSTKIQTSNIYLAEPAIPNSKKIRPKTPLNIMMGLLIGLVSGAGLSLFLEFGGKIIKSPRDLSRYFENLLTLGMVPISPGIRKTGQSLVMLDYPMGASANCYRHIRTSLWIAMESEPPFSFAVTSPSDQEGKTTLGANLAIALAQVEGVRVVLIDTDLRRSRVANIFGLDEDHDKAKGLVHYLEGEAEISEILHETMVPNLAVIPAGYIPPHPTEMLHSKKMRTLLQWCKEQGFSVILDTPAALPVVDAMIVSNMVEGVILVVSAGRTVKAEAIEVLDRFRNHGINVLGVVMQKVAMANLPSYYRDSPYFAYKNQKKSLAPSVKVKSA</sequence>